<dbReference type="InterPro" id="IPR041698">
    <property type="entry name" value="Methyltransf_25"/>
</dbReference>
<evidence type="ECO:0000313" key="4">
    <source>
        <dbReference type="EMBL" id="CAF9935187.1"/>
    </source>
</evidence>
<dbReference type="CDD" id="cd02440">
    <property type="entry name" value="AdoMet_MTases"/>
    <property type="match status" value="1"/>
</dbReference>
<dbReference type="Pfam" id="PF13649">
    <property type="entry name" value="Methyltransf_25"/>
    <property type="match status" value="1"/>
</dbReference>
<sequence length="320" mass="36039">MTAPTPNSKPFEGSGYDLDTYRQYRIIYDPPFYDLIYKHHISHNGQWNLAHDIGTGPGMVAEALATRFASVVASDINANQIAAARQRLEETHPNVKFEPCRAEDVARLGAGGAYGKADLVAVAECISLFKMDEAMAAFAELLKPGGTLAVWFYGRLIFAEEGRDKCQEIYDRIVAKAVQKMGSFKGNPVMEASCNALAGWLDNLAFPKEDWCDVKRLKWNHDKPLGFLNDEDLGFKAEWENRIADDEVVEERVDRDFWAKEDCSIDWIKGFVDNMLPWPPNAEIDAQLDVLYRELEEAMGGKNARNKVCWPVILLLATKQ</sequence>
<dbReference type="InterPro" id="IPR029063">
    <property type="entry name" value="SAM-dependent_MTases_sf"/>
</dbReference>
<evidence type="ECO:0000256" key="1">
    <source>
        <dbReference type="ARBA" id="ARBA00022603"/>
    </source>
</evidence>
<evidence type="ECO:0000256" key="2">
    <source>
        <dbReference type="ARBA" id="ARBA00022679"/>
    </source>
</evidence>
<dbReference type="AlphaFoldDB" id="A0A8H3G203"/>
<comment type="caution">
    <text evidence="4">The sequence shown here is derived from an EMBL/GenBank/DDBJ whole genome shotgun (WGS) entry which is preliminary data.</text>
</comment>
<dbReference type="PANTHER" id="PTHR44942">
    <property type="entry name" value="METHYLTRANSF_11 DOMAIN-CONTAINING PROTEIN"/>
    <property type="match status" value="1"/>
</dbReference>
<dbReference type="PANTHER" id="PTHR44942:SF4">
    <property type="entry name" value="METHYLTRANSFERASE TYPE 11 DOMAIN-CONTAINING PROTEIN"/>
    <property type="match status" value="1"/>
</dbReference>
<dbReference type="GO" id="GO:0032259">
    <property type="term" value="P:methylation"/>
    <property type="evidence" value="ECO:0007669"/>
    <property type="project" value="UniProtKB-KW"/>
</dbReference>
<evidence type="ECO:0000313" key="5">
    <source>
        <dbReference type="Proteomes" id="UP000664521"/>
    </source>
</evidence>
<dbReference type="EMBL" id="CAJPDS010000080">
    <property type="protein sequence ID" value="CAF9935187.1"/>
    <property type="molecule type" value="Genomic_DNA"/>
</dbReference>
<reference evidence="4" key="1">
    <citation type="submission" date="2021-03" db="EMBL/GenBank/DDBJ databases">
        <authorList>
            <person name="Tagirdzhanova G."/>
        </authorList>
    </citation>
    <scope>NUCLEOTIDE SEQUENCE</scope>
</reference>
<proteinExistence type="predicted"/>
<evidence type="ECO:0000259" key="3">
    <source>
        <dbReference type="Pfam" id="PF13649"/>
    </source>
</evidence>
<dbReference type="OrthoDB" id="10027013at2759"/>
<keyword evidence="1" id="KW-0489">Methyltransferase</keyword>
<feature type="domain" description="Methyltransferase" evidence="3">
    <location>
        <begin position="52"/>
        <end position="146"/>
    </location>
</feature>
<dbReference type="SUPFAM" id="SSF53335">
    <property type="entry name" value="S-adenosyl-L-methionine-dependent methyltransferases"/>
    <property type="match status" value="1"/>
</dbReference>
<protein>
    <recommendedName>
        <fullName evidence="3">Methyltransferase domain-containing protein</fullName>
    </recommendedName>
</protein>
<organism evidence="4 5">
    <name type="scientific">Heterodermia speciosa</name>
    <dbReference type="NCBI Taxonomy" id="116794"/>
    <lineage>
        <taxon>Eukaryota</taxon>
        <taxon>Fungi</taxon>
        <taxon>Dikarya</taxon>
        <taxon>Ascomycota</taxon>
        <taxon>Pezizomycotina</taxon>
        <taxon>Lecanoromycetes</taxon>
        <taxon>OSLEUM clade</taxon>
        <taxon>Lecanoromycetidae</taxon>
        <taxon>Caliciales</taxon>
        <taxon>Physciaceae</taxon>
        <taxon>Heterodermia</taxon>
    </lineage>
</organism>
<dbReference type="Gene3D" id="3.40.50.150">
    <property type="entry name" value="Vaccinia Virus protein VP39"/>
    <property type="match status" value="1"/>
</dbReference>
<keyword evidence="2" id="KW-0808">Transferase</keyword>
<dbReference type="Proteomes" id="UP000664521">
    <property type="component" value="Unassembled WGS sequence"/>
</dbReference>
<gene>
    <name evidence="4" type="ORF">HETSPECPRED_009693</name>
</gene>
<accession>A0A8H3G203</accession>
<name>A0A8H3G203_9LECA</name>
<keyword evidence="5" id="KW-1185">Reference proteome</keyword>
<dbReference type="GO" id="GO:0008168">
    <property type="term" value="F:methyltransferase activity"/>
    <property type="evidence" value="ECO:0007669"/>
    <property type="project" value="UniProtKB-KW"/>
</dbReference>
<dbReference type="InterPro" id="IPR051052">
    <property type="entry name" value="Diverse_substrate_MTase"/>
</dbReference>